<dbReference type="Gene3D" id="3.80.30.20">
    <property type="entry name" value="tm_1862 like domain"/>
    <property type="match status" value="1"/>
</dbReference>
<gene>
    <name evidence="3" type="ORF">S06H3_36160</name>
</gene>
<dbReference type="InterPro" id="IPR058240">
    <property type="entry name" value="rSAM_sf"/>
</dbReference>
<dbReference type="InterPro" id="IPR007197">
    <property type="entry name" value="rSAM"/>
</dbReference>
<dbReference type="GO" id="GO:0035598">
    <property type="term" value="F:tRNA (N(6)-L-threonylcarbamoyladenosine(37)-C(2))-methylthiotransferase activity"/>
    <property type="evidence" value="ECO:0007669"/>
    <property type="project" value="TreeGrafter"/>
</dbReference>
<dbReference type="AlphaFoldDB" id="X1NEK8"/>
<comment type="caution">
    <text evidence="3">The sequence shown here is derived from an EMBL/GenBank/DDBJ whole genome shotgun (WGS) entry which is preliminary data.</text>
</comment>
<evidence type="ECO:0000313" key="3">
    <source>
        <dbReference type="EMBL" id="GAI28651.1"/>
    </source>
</evidence>
<protein>
    <recommendedName>
        <fullName evidence="2">Radical SAM core domain-containing protein</fullName>
    </recommendedName>
</protein>
<reference evidence="3" key="1">
    <citation type="journal article" date="2014" name="Front. Microbiol.">
        <title>High frequency of phylogenetically diverse reductive dehalogenase-homologous genes in deep subseafloor sedimentary metagenomes.</title>
        <authorList>
            <person name="Kawai M."/>
            <person name="Futagami T."/>
            <person name="Toyoda A."/>
            <person name="Takaki Y."/>
            <person name="Nishi S."/>
            <person name="Hori S."/>
            <person name="Arai W."/>
            <person name="Tsubouchi T."/>
            <person name="Morono Y."/>
            <person name="Uchiyama I."/>
            <person name="Ito T."/>
            <person name="Fujiyama A."/>
            <person name="Inagaki F."/>
            <person name="Takami H."/>
        </authorList>
    </citation>
    <scope>NUCLEOTIDE SEQUENCE</scope>
    <source>
        <strain evidence="3">Expedition CK06-06</strain>
    </source>
</reference>
<dbReference type="InterPro" id="IPR023404">
    <property type="entry name" value="rSAM_horseshoe"/>
</dbReference>
<accession>X1NEK8</accession>
<dbReference type="SUPFAM" id="SSF102114">
    <property type="entry name" value="Radical SAM enzymes"/>
    <property type="match status" value="1"/>
</dbReference>
<dbReference type="GO" id="GO:0051536">
    <property type="term" value="F:iron-sulfur cluster binding"/>
    <property type="evidence" value="ECO:0007669"/>
    <property type="project" value="InterPro"/>
</dbReference>
<feature type="domain" description="Radical SAM core" evidence="2">
    <location>
        <begin position="1"/>
        <end position="76"/>
    </location>
</feature>
<keyword evidence="1" id="KW-0808">Transferase</keyword>
<dbReference type="PANTHER" id="PTHR11918:SF45">
    <property type="entry name" value="THREONYLCARBAMOYLADENOSINE TRNA METHYLTHIOTRANSFERASE"/>
    <property type="match status" value="1"/>
</dbReference>
<name>X1NEK8_9ZZZZ</name>
<dbReference type="EMBL" id="BARV01021879">
    <property type="protein sequence ID" value="GAI28651.1"/>
    <property type="molecule type" value="Genomic_DNA"/>
</dbReference>
<evidence type="ECO:0000259" key="2">
    <source>
        <dbReference type="PROSITE" id="PS51918"/>
    </source>
</evidence>
<dbReference type="PROSITE" id="PS51918">
    <property type="entry name" value="RADICAL_SAM"/>
    <property type="match status" value="1"/>
</dbReference>
<proteinExistence type="predicted"/>
<organism evidence="3">
    <name type="scientific">marine sediment metagenome</name>
    <dbReference type="NCBI Taxonomy" id="412755"/>
    <lineage>
        <taxon>unclassified sequences</taxon>
        <taxon>metagenomes</taxon>
        <taxon>ecological metagenomes</taxon>
    </lineage>
</organism>
<dbReference type="PANTHER" id="PTHR11918">
    <property type="entry name" value="RADICAL SAM PROTEINS"/>
    <property type="match status" value="1"/>
</dbReference>
<sequence length="140" mass="15904">MAITTDIIVGFPGETEAEFEQSYNFCQQLEFARIHVFPYSPRQETQAARMPYPVGDKVKKQRSQKMLALAKESAQNFSQRFLGKTMPVLWEKQSGDGVWSGHTPNYIKVYTKSDEDLTNKLLPVKPAKVYGDGVWGEIVI</sequence>
<evidence type="ECO:0000256" key="1">
    <source>
        <dbReference type="ARBA" id="ARBA00022679"/>
    </source>
</evidence>